<dbReference type="EMBL" id="BAABAT010000005">
    <property type="protein sequence ID" value="GAA4248093.1"/>
    <property type="molecule type" value="Genomic_DNA"/>
</dbReference>
<keyword evidence="3" id="KW-1185">Reference proteome</keyword>
<organism evidence="2 3">
    <name type="scientific">Dactylosporangium darangshiense</name>
    <dbReference type="NCBI Taxonomy" id="579108"/>
    <lineage>
        <taxon>Bacteria</taxon>
        <taxon>Bacillati</taxon>
        <taxon>Actinomycetota</taxon>
        <taxon>Actinomycetes</taxon>
        <taxon>Micromonosporales</taxon>
        <taxon>Micromonosporaceae</taxon>
        <taxon>Dactylosporangium</taxon>
    </lineage>
</organism>
<proteinExistence type="predicted"/>
<dbReference type="InterPro" id="IPR038071">
    <property type="entry name" value="UROD/MetE-like_sf"/>
</dbReference>
<dbReference type="SUPFAM" id="SSF51726">
    <property type="entry name" value="UROD/MetE-like"/>
    <property type="match status" value="1"/>
</dbReference>
<dbReference type="Gene3D" id="3.20.20.210">
    <property type="match status" value="1"/>
</dbReference>
<accession>A0ABP8D5Q1</accession>
<reference evidence="3" key="1">
    <citation type="journal article" date="2019" name="Int. J. Syst. Evol. Microbiol.">
        <title>The Global Catalogue of Microorganisms (GCM) 10K type strain sequencing project: providing services to taxonomists for standard genome sequencing and annotation.</title>
        <authorList>
            <consortium name="The Broad Institute Genomics Platform"/>
            <consortium name="The Broad Institute Genome Sequencing Center for Infectious Disease"/>
            <person name="Wu L."/>
            <person name="Ma J."/>
        </authorList>
    </citation>
    <scope>NUCLEOTIDE SEQUENCE [LARGE SCALE GENOMIC DNA]</scope>
    <source>
        <strain evidence="3">JCM 17441</strain>
    </source>
</reference>
<dbReference type="Pfam" id="PF01717">
    <property type="entry name" value="Meth_synt_2"/>
    <property type="match status" value="1"/>
</dbReference>
<feature type="domain" description="Cobalamin-independent methionine synthase MetE C-terminal/archaeal" evidence="1">
    <location>
        <begin position="106"/>
        <end position="316"/>
    </location>
</feature>
<evidence type="ECO:0000259" key="1">
    <source>
        <dbReference type="Pfam" id="PF01717"/>
    </source>
</evidence>
<gene>
    <name evidence="2" type="ORF">GCM10022255_026690</name>
</gene>
<sequence>MTSFPWPVGSATGIGSMPGTDIAEAQRIVLGELPDLPHLPELPGRGPGADMIGRGGAFLVEVPIELYAAQWRVAARPGHDLRVTRDLLERDLDTMTEQAGEFAGVFKVQVPGPWTLAASLGLPIGGQVLRDPGACRDLAASLADGVGAHVAEVRARLPHATVLLQVDEPSLPAVLAGRVPTESGFGTLRSVDPAVARTALSGLVAAAGVDVVVHCCASSVPLQLLREAGARAVALDLSLVRDLDALGEQLDAGLGLFAGVSVRASADMAGQVRDLWRKLGFPLKSMAEQVVVTPPCGLPGEAAGGVRATLTALREAGRRLTDDAE</sequence>
<dbReference type="InterPro" id="IPR002629">
    <property type="entry name" value="Met_Synth_C/arc"/>
</dbReference>
<evidence type="ECO:0000313" key="2">
    <source>
        <dbReference type="EMBL" id="GAA4248093.1"/>
    </source>
</evidence>
<name>A0ABP8D5Q1_9ACTN</name>
<protein>
    <submittedName>
        <fullName evidence="2">Methionine synthase</fullName>
    </submittedName>
</protein>
<evidence type="ECO:0000313" key="3">
    <source>
        <dbReference type="Proteomes" id="UP001500620"/>
    </source>
</evidence>
<comment type="caution">
    <text evidence="2">The sequence shown here is derived from an EMBL/GenBank/DDBJ whole genome shotgun (WGS) entry which is preliminary data.</text>
</comment>
<dbReference type="Proteomes" id="UP001500620">
    <property type="component" value="Unassembled WGS sequence"/>
</dbReference>